<dbReference type="InterPro" id="IPR014710">
    <property type="entry name" value="RmlC-like_jellyroll"/>
</dbReference>
<dbReference type="SUPFAM" id="SSF51182">
    <property type="entry name" value="RmlC-like cupins"/>
    <property type="match status" value="1"/>
</dbReference>
<dbReference type="PIRSF" id="PIRSF006232">
    <property type="entry name" value="Pirin"/>
    <property type="match status" value="1"/>
</dbReference>
<feature type="binding site" evidence="2">
    <location>
        <position position="84"/>
    </location>
    <ligand>
        <name>Fe cation</name>
        <dbReference type="ChEBI" id="CHEBI:24875"/>
    </ligand>
</feature>
<feature type="region of interest" description="Disordered" evidence="4">
    <location>
        <begin position="309"/>
        <end position="329"/>
    </location>
</feature>
<dbReference type="CDD" id="cd02909">
    <property type="entry name" value="cupin_pirin_N"/>
    <property type="match status" value="1"/>
</dbReference>
<name>A0A2S0KGD3_9ACTN</name>
<evidence type="ECO:0000259" key="5">
    <source>
        <dbReference type="Pfam" id="PF02678"/>
    </source>
</evidence>
<evidence type="ECO:0000256" key="1">
    <source>
        <dbReference type="ARBA" id="ARBA00008416"/>
    </source>
</evidence>
<dbReference type="OrthoDB" id="321327at2"/>
<dbReference type="InterPro" id="IPR003829">
    <property type="entry name" value="Pirin_N_dom"/>
</dbReference>
<evidence type="ECO:0000313" key="8">
    <source>
        <dbReference type="Proteomes" id="UP000239814"/>
    </source>
</evidence>
<reference evidence="7 8" key="1">
    <citation type="submission" date="2018-03" db="EMBL/GenBank/DDBJ databases">
        <title>Characteristics and genome of n-alkane degrading marine bacteria Gordonia iterans isolated from crude oil contaminated in Tae-an, South Korea.</title>
        <authorList>
            <person name="Lee S.-S."/>
            <person name="Kim H."/>
        </authorList>
    </citation>
    <scope>NUCLEOTIDE SEQUENCE [LARGE SCALE GENOMIC DNA]</scope>
    <source>
        <strain evidence="7 8">Co17</strain>
    </source>
</reference>
<evidence type="ECO:0000256" key="4">
    <source>
        <dbReference type="SAM" id="MobiDB-lite"/>
    </source>
</evidence>
<feature type="binding site" evidence="2">
    <location>
        <position position="130"/>
    </location>
    <ligand>
        <name>Fe cation</name>
        <dbReference type="ChEBI" id="CHEBI:24875"/>
    </ligand>
</feature>
<dbReference type="Pfam" id="PF02678">
    <property type="entry name" value="Pirin"/>
    <property type="match status" value="1"/>
</dbReference>
<organism evidence="7 8">
    <name type="scientific">Gordonia iterans</name>
    <dbReference type="NCBI Taxonomy" id="1004901"/>
    <lineage>
        <taxon>Bacteria</taxon>
        <taxon>Bacillati</taxon>
        <taxon>Actinomycetota</taxon>
        <taxon>Actinomycetes</taxon>
        <taxon>Mycobacteriales</taxon>
        <taxon>Gordoniaceae</taxon>
        <taxon>Gordonia</taxon>
    </lineage>
</organism>
<comment type="similarity">
    <text evidence="1 3">Belongs to the pirin family.</text>
</comment>
<evidence type="ECO:0000256" key="2">
    <source>
        <dbReference type="PIRSR" id="PIRSR006232-1"/>
    </source>
</evidence>
<evidence type="ECO:0000259" key="6">
    <source>
        <dbReference type="Pfam" id="PF05726"/>
    </source>
</evidence>
<dbReference type="Pfam" id="PF05726">
    <property type="entry name" value="Pirin_C"/>
    <property type="match status" value="1"/>
</dbReference>
<dbReference type="PANTHER" id="PTHR13903">
    <property type="entry name" value="PIRIN-RELATED"/>
    <property type="match status" value="1"/>
</dbReference>
<gene>
    <name evidence="7" type="ORF">C6V83_10770</name>
</gene>
<keyword evidence="8" id="KW-1185">Reference proteome</keyword>
<dbReference type="InterPro" id="IPR012093">
    <property type="entry name" value="Pirin"/>
</dbReference>
<sequence length="329" mass="35684">MSNVEAHPIEVDCGPGPDEGIEVVAPREVPLGGPRAMLVRRTLPTRDRSMVGAWCFADHYGPDDVSATGPSTPLRTSGMRVLPHPHTGLQTVSWLFEGEIEHTDSAGVHAMVRPGELNLMSAGAGISHSEVSTPQTRRLHGMQLWVALPESARHGSQGFQFHAPAPVHIAGGSVRVFIGELAGDASPVETATPLLGAELTVAPNSEVVLDVDPTFEHGLILDFEQASLDGVRLGRGDLGYAGPGRDRLTVTNPTDSEARAVLLGGEPFAEDLIMWWNFVARTHDEIVEYREQWEARSARFGTVAGWTDRDRIPAPPLPNSRLTPRRRRH</sequence>
<dbReference type="InterPro" id="IPR011051">
    <property type="entry name" value="RmlC_Cupin_sf"/>
</dbReference>
<comment type="cofactor">
    <cofactor evidence="2">
        <name>Fe cation</name>
        <dbReference type="ChEBI" id="CHEBI:24875"/>
    </cofactor>
    <text evidence="2">Binds 1 Fe cation per subunit.</text>
</comment>
<feature type="domain" description="Pirin N-terminal" evidence="5">
    <location>
        <begin position="39"/>
        <end position="146"/>
    </location>
</feature>
<feature type="domain" description="Pirin C-terminal" evidence="6">
    <location>
        <begin position="198"/>
        <end position="296"/>
    </location>
</feature>
<keyword evidence="2" id="KW-0408">Iron</keyword>
<evidence type="ECO:0000256" key="3">
    <source>
        <dbReference type="RuleBase" id="RU003457"/>
    </source>
</evidence>
<proteinExistence type="inferred from homology"/>
<feature type="binding site" evidence="2">
    <location>
        <position position="86"/>
    </location>
    <ligand>
        <name>Fe cation</name>
        <dbReference type="ChEBI" id="CHEBI:24875"/>
    </ligand>
</feature>
<dbReference type="EMBL" id="CP027433">
    <property type="protein sequence ID" value="AVM00681.1"/>
    <property type="molecule type" value="Genomic_DNA"/>
</dbReference>
<dbReference type="Gene3D" id="2.60.120.10">
    <property type="entry name" value="Jelly Rolls"/>
    <property type="match status" value="1"/>
</dbReference>
<accession>A0A2S0KGD3</accession>
<dbReference type="RefSeq" id="WP_105942397.1">
    <property type="nucleotide sequence ID" value="NZ_CP027433.1"/>
</dbReference>
<protein>
    <submittedName>
        <fullName evidence="7">Pirin</fullName>
    </submittedName>
</protein>
<keyword evidence="2" id="KW-0479">Metal-binding</keyword>
<dbReference type="PANTHER" id="PTHR13903:SF8">
    <property type="entry name" value="PIRIN"/>
    <property type="match status" value="1"/>
</dbReference>
<dbReference type="GO" id="GO:0046872">
    <property type="term" value="F:metal ion binding"/>
    <property type="evidence" value="ECO:0007669"/>
    <property type="project" value="UniProtKB-KW"/>
</dbReference>
<dbReference type="Proteomes" id="UP000239814">
    <property type="component" value="Chromosome"/>
</dbReference>
<evidence type="ECO:0000313" key="7">
    <source>
        <dbReference type="EMBL" id="AVM00681.1"/>
    </source>
</evidence>
<feature type="binding site" evidence="2">
    <location>
        <position position="128"/>
    </location>
    <ligand>
        <name>Fe cation</name>
        <dbReference type="ChEBI" id="CHEBI:24875"/>
    </ligand>
</feature>
<dbReference type="KEGG" id="git:C6V83_10770"/>
<dbReference type="AlphaFoldDB" id="A0A2S0KGD3"/>
<dbReference type="InterPro" id="IPR008778">
    <property type="entry name" value="Pirin_C_dom"/>
</dbReference>